<dbReference type="GO" id="GO:0009044">
    <property type="term" value="F:xylan 1,4-beta-xylosidase activity"/>
    <property type="evidence" value="ECO:0007669"/>
    <property type="project" value="InterPro"/>
</dbReference>
<feature type="domain" description="Glycoside hydrolase family 3 C-terminal" evidence="5">
    <location>
        <begin position="407"/>
        <end position="634"/>
    </location>
</feature>
<dbReference type="SUPFAM" id="SSF52279">
    <property type="entry name" value="Beta-D-glucan exohydrolase, C-terminal domain"/>
    <property type="match status" value="1"/>
</dbReference>
<dbReference type="Proteomes" id="UP001283361">
    <property type="component" value="Unassembled WGS sequence"/>
</dbReference>
<dbReference type="InterPro" id="IPR044993">
    <property type="entry name" value="BXL"/>
</dbReference>
<dbReference type="PANTHER" id="PTHR42721:SF42">
    <property type="entry name" value="FIBRONECTIN TYPE III-LIKE DOMAIN-CONTAINING PROTEIN"/>
    <property type="match status" value="1"/>
</dbReference>
<dbReference type="GO" id="GO:0046556">
    <property type="term" value="F:alpha-L-arabinofuranosidase activity"/>
    <property type="evidence" value="ECO:0007669"/>
    <property type="project" value="TreeGrafter"/>
</dbReference>
<keyword evidence="3" id="KW-0326">Glycosidase</keyword>
<dbReference type="Pfam" id="PF01915">
    <property type="entry name" value="Glyco_hydro_3_C"/>
    <property type="match status" value="1"/>
</dbReference>
<evidence type="ECO:0000256" key="2">
    <source>
        <dbReference type="ARBA" id="ARBA00022801"/>
    </source>
</evidence>
<feature type="domain" description="Glycoside hydrolase family 3 N-terminal" evidence="4">
    <location>
        <begin position="99"/>
        <end position="360"/>
    </location>
</feature>
<evidence type="ECO:0000313" key="7">
    <source>
        <dbReference type="Proteomes" id="UP001283361"/>
    </source>
</evidence>
<keyword evidence="7" id="KW-1185">Reference proteome</keyword>
<reference evidence="6" key="1">
    <citation type="journal article" date="2023" name="G3 (Bethesda)">
        <title>A reference genome for the long-term kleptoplast-retaining sea slug Elysia crispata morphotype clarki.</title>
        <authorList>
            <person name="Eastman K.E."/>
            <person name="Pendleton A.L."/>
            <person name="Shaikh M.A."/>
            <person name="Suttiyut T."/>
            <person name="Ogas R."/>
            <person name="Tomko P."/>
            <person name="Gavelis G."/>
            <person name="Widhalm J.R."/>
            <person name="Wisecaver J.H."/>
        </authorList>
    </citation>
    <scope>NUCLEOTIDE SEQUENCE</scope>
    <source>
        <strain evidence="6">ECLA1</strain>
    </source>
</reference>
<dbReference type="InterPro" id="IPR002772">
    <property type="entry name" value="Glyco_hydro_3_C"/>
</dbReference>
<dbReference type="Gene3D" id="3.40.50.1700">
    <property type="entry name" value="Glycoside hydrolase family 3 C-terminal domain"/>
    <property type="match status" value="1"/>
</dbReference>
<comment type="caution">
    <text evidence="6">The sequence shown here is derived from an EMBL/GenBank/DDBJ whole genome shotgun (WGS) entry which is preliminary data.</text>
</comment>
<dbReference type="AlphaFoldDB" id="A0AAE0ZEH2"/>
<evidence type="ECO:0000259" key="4">
    <source>
        <dbReference type="Pfam" id="PF00933"/>
    </source>
</evidence>
<evidence type="ECO:0000313" key="6">
    <source>
        <dbReference type="EMBL" id="KAK3767838.1"/>
    </source>
</evidence>
<dbReference type="InterPro" id="IPR036881">
    <property type="entry name" value="Glyco_hydro_3_C_sf"/>
</dbReference>
<proteinExistence type="predicted"/>
<dbReference type="Gene3D" id="3.20.20.300">
    <property type="entry name" value="Glycoside hydrolase, family 3, N-terminal domain"/>
    <property type="match status" value="1"/>
</dbReference>
<protein>
    <submittedName>
        <fullName evidence="6">Uncharacterized protein</fullName>
    </submittedName>
</protein>
<dbReference type="GO" id="GO:0045493">
    <property type="term" value="P:xylan catabolic process"/>
    <property type="evidence" value="ECO:0007669"/>
    <property type="project" value="InterPro"/>
</dbReference>
<dbReference type="EMBL" id="JAWDGP010004105">
    <property type="protein sequence ID" value="KAK3767838.1"/>
    <property type="molecule type" value="Genomic_DNA"/>
</dbReference>
<evidence type="ECO:0000256" key="3">
    <source>
        <dbReference type="ARBA" id="ARBA00023295"/>
    </source>
</evidence>
<accession>A0AAE0ZEH2</accession>
<keyword evidence="2" id="KW-0378">Hydrolase</keyword>
<sequence length="671" mass="72913">MVLLRVSLDIRSTFSSLAISLLCLASGTVSKVLSESRASPPRAGAYPFRNTSLSWGARVDDLVGRLTDHEMILQMSHGGRSPETGPAPAIPRLGIGAYVWNTECLRGDVGALENATAFPQAIGLAASFSPGLIYRVASATGREVRGKHNDFVQRGVYASLTGASCFSPVINIVRDGRWGRVQETYGEDPYLTGLLAEHFVSGLQGKDERFIQASAGCKHFDAYAGPEKGRGGFNAKVTERDLRMTFLPAFRKCVEAGTYSVMCSYNAINGVPACANKRLLTDILRKEWKFKGYVVSDDTAVEQVKTLQKYVNTSVDAAAVCVNAGTNLELSATLRQSMFLYIDEALGEGKLSSEILRDRTRPLFYTRMRLGEFDPPDLNPYYYLDSSVVETKAHRALALEAAIKSYVLLKNGNGLLPLKDLSKFEKVVLLGPMADNTNQLFGDYAPNTSPAYKTTPLDGLRQLFSVKHETVCSDGTPCSQYKQETVKGLVPGADLLFVALGTGQAVEAEARDRPNLELPGRQKDLLLDVMRYNKDAPIVLLLYNAGPLNVSFADSNPRVSAILEGFFPAQEAGTSLAAVLTNKGGNSGPAGRLPVTWPLQASQLAPISDYSMTGRTYRYMTSDPLYPFGYGLSYTTFVYRSLSLAAETVQGHHDLNATLIVENSGDISSDE</sequence>
<evidence type="ECO:0000259" key="5">
    <source>
        <dbReference type="Pfam" id="PF01915"/>
    </source>
</evidence>
<name>A0AAE0ZEH2_9GAST</name>
<dbReference type="GO" id="GO:0031222">
    <property type="term" value="P:arabinan catabolic process"/>
    <property type="evidence" value="ECO:0007669"/>
    <property type="project" value="TreeGrafter"/>
</dbReference>
<feature type="non-terminal residue" evidence="6">
    <location>
        <position position="671"/>
    </location>
</feature>
<evidence type="ECO:0000256" key="1">
    <source>
        <dbReference type="ARBA" id="ARBA00022729"/>
    </source>
</evidence>
<dbReference type="SUPFAM" id="SSF51445">
    <property type="entry name" value="(Trans)glycosidases"/>
    <property type="match status" value="1"/>
</dbReference>
<dbReference type="Pfam" id="PF00933">
    <property type="entry name" value="Glyco_hydro_3"/>
    <property type="match status" value="1"/>
</dbReference>
<dbReference type="InterPro" id="IPR001764">
    <property type="entry name" value="Glyco_hydro_3_N"/>
</dbReference>
<dbReference type="PRINTS" id="PR00133">
    <property type="entry name" value="GLHYDRLASE3"/>
</dbReference>
<dbReference type="InterPro" id="IPR036962">
    <property type="entry name" value="Glyco_hydro_3_N_sf"/>
</dbReference>
<gene>
    <name evidence="6" type="ORF">RRG08_018622</name>
</gene>
<organism evidence="6 7">
    <name type="scientific">Elysia crispata</name>
    <name type="common">lettuce slug</name>
    <dbReference type="NCBI Taxonomy" id="231223"/>
    <lineage>
        <taxon>Eukaryota</taxon>
        <taxon>Metazoa</taxon>
        <taxon>Spiralia</taxon>
        <taxon>Lophotrochozoa</taxon>
        <taxon>Mollusca</taxon>
        <taxon>Gastropoda</taxon>
        <taxon>Heterobranchia</taxon>
        <taxon>Euthyneura</taxon>
        <taxon>Panpulmonata</taxon>
        <taxon>Sacoglossa</taxon>
        <taxon>Placobranchoidea</taxon>
        <taxon>Plakobranchidae</taxon>
        <taxon>Elysia</taxon>
    </lineage>
</organism>
<dbReference type="PANTHER" id="PTHR42721">
    <property type="entry name" value="SUGAR HYDROLASE-RELATED"/>
    <property type="match status" value="1"/>
</dbReference>
<keyword evidence="1" id="KW-0732">Signal</keyword>
<dbReference type="InterPro" id="IPR017853">
    <property type="entry name" value="GH"/>
</dbReference>